<comment type="caution">
    <text evidence="2">The sequence shown here is derived from an EMBL/GenBank/DDBJ whole genome shotgun (WGS) entry which is preliminary data.</text>
</comment>
<feature type="region of interest" description="Disordered" evidence="1">
    <location>
        <begin position="34"/>
        <end position="53"/>
    </location>
</feature>
<feature type="region of interest" description="Disordered" evidence="1">
    <location>
        <begin position="60"/>
        <end position="79"/>
    </location>
</feature>
<evidence type="ECO:0000256" key="1">
    <source>
        <dbReference type="SAM" id="MobiDB-lite"/>
    </source>
</evidence>
<keyword evidence="3" id="KW-1185">Reference proteome</keyword>
<dbReference type="RefSeq" id="XP_060300249.1">
    <property type="nucleotide sequence ID" value="XM_060433364.1"/>
</dbReference>
<organism evidence="2 3">
    <name type="scientific">Lasiosphaeria miniovina</name>
    <dbReference type="NCBI Taxonomy" id="1954250"/>
    <lineage>
        <taxon>Eukaryota</taxon>
        <taxon>Fungi</taxon>
        <taxon>Dikarya</taxon>
        <taxon>Ascomycota</taxon>
        <taxon>Pezizomycotina</taxon>
        <taxon>Sordariomycetes</taxon>
        <taxon>Sordariomycetidae</taxon>
        <taxon>Sordariales</taxon>
        <taxon>Lasiosphaeriaceae</taxon>
        <taxon>Lasiosphaeria</taxon>
    </lineage>
</organism>
<name>A0AA40B467_9PEZI</name>
<gene>
    <name evidence="2" type="ORF">B0T26DRAFT_133542</name>
</gene>
<accession>A0AA40B467</accession>
<feature type="region of interest" description="Disordered" evidence="1">
    <location>
        <begin position="1"/>
        <end position="26"/>
    </location>
</feature>
<sequence>MSLSRGANLSLEEGGPGPVDIGASYSGAKIRTAEPATWRAASPAQPSPRFHPTLAIRPDRIDRHTARRADPLVQPLSQRRSAPLSQAAIELRPATFAPVPAISRRRRLVCVANYGRGLVSRASPHQLNLHLISSRRASNSSGFRSQSTPPLRVSQHWCLVCGSA</sequence>
<dbReference type="Proteomes" id="UP001172101">
    <property type="component" value="Unassembled WGS sequence"/>
</dbReference>
<reference evidence="2" key="1">
    <citation type="submission" date="2023-06" db="EMBL/GenBank/DDBJ databases">
        <title>Genome-scale phylogeny and comparative genomics of the fungal order Sordariales.</title>
        <authorList>
            <consortium name="Lawrence Berkeley National Laboratory"/>
            <person name="Hensen N."/>
            <person name="Bonometti L."/>
            <person name="Westerberg I."/>
            <person name="Brannstrom I.O."/>
            <person name="Guillou S."/>
            <person name="Cros-Aarteil S."/>
            <person name="Calhoun S."/>
            <person name="Haridas S."/>
            <person name="Kuo A."/>
            <person name="Mondo S."/>
            <person name="Pangilinan J."/>
            <person name="Riley R."/>
            <person name="LaButti K."/>
            <person name="Andreopoulos B."/>
            <person name="Lipzen A."/>
            <person name="Chen C."/>
            <person name="Yanf M."/>
            <person name="Daum C."/>
            <person name="Ng V."/>
            <person name="Clum A."/>
            <person name="Steindorff A."/>
            <person name="Ohm R."/>
            <person name="Martin F."/>
            <person name="Silar P."/>
            <person name="Natvig D."/>
            <person name="Lalanne C."/>
            <person name="Gautier V."/>
            <person name="Ament-velasquez S.L."/>
            <person name="Kruys A."/>
            <person name="Hutchinson M.I."/>
            <person name="Powell A.J."/>
            <person name="Barry K."/>
            <person name="Miller A.N."/>
            <person name="Grigoriev I.V."/>
            <person name="Debuchy R."/>
            <person name="Gladieux P."/>
            <person name="Thoren M.H."/>
            <person name="Johannesson H."/>
        </authorList>
    </citation>
    <scope>NUCLEOTIDE SEQUENCE</scope>
    <source>
        <strain evidence="2">SMH2392-1A</strain>
    </source>
</reference>
<evidence type="ECO:0000313" key="2">
    <source>
        <dbReference type="EMBL" id="KAK0727394.1"/>
    </source>
</evidence>
<evidence type="ECO:0000313" key="3">
    <source>
        <dbReference type="Proteomes" id="UP001172101"/>
    </source>
</evidence>
<feature type="compositionally biased region" description="Basic and acidic residues" evidence="1">
    <location>
        <begin position="60"/>
        <end position="70"/>
    </location>
</feature>
<dbReference type="GeneID" id="85316635"/>
<protein>
    <submittedName>
        <fullName evidence="2">Uncharacterized protein</fullName>
    </submittedName>
</protein>
<dbReference type="AlphaFoldDB" id="A0AA40B467"/>
<dbReference type="EMBL" id="JAUIRO010000002">
    <property type="protein sequence ID" value="KAK0727394.1"/>
    <property type="molecule type" value="Genomic_DNA"/>
</dbReference>
<proteinExistence type="predicted"/>